<feature type="transmembrane region" description="Helical" evidence="2">
    <location>
        <begin position="226"/>
        <end position="249"/>
    </location>
</feature>
<name>A0ABT1AC73_9PSEU</name>
<keyword evidence="2" id="KW-0812">Transmembrane</keyword>
<evidence type="ECO:0000256" key="2">
    <source>
        <dbReference type="SAM" id="Phobius"/>
    </source>
</evidence>
<gene>
    <name evidence="3" type="ORF">KDL28_36870</name>
</gene>
<keyword evidence="2" id="KW-0472">Membrane</keyword>
<feature type="transmembrane region" description="Helical" evidence="2">
    <location>
        <begin position="30"/>
        <end position="50"/>
    </location>
</feature>
<reference evidence="3" key="1">
    <citation type="submission" date="2021-04" db="EMBL/GenBank/DDBJ databases">
        <title>Pseudonocardia sp. nov., isolated from sandy soil of mangrove forest.</title>
        <authorList>
            <person name="Zan Z."/>
            <person name="Huang R."/>
            <person name="Liu W."/>
        </authorList>
    </citation>
    <scope>NUCLEOTIDE SEQUENCE</scope>
    <source>
        <strain evidence="3">S2-4</strain>
    </source>
</reference>
<organism evidence="3 4">
    <name type="scientific">Pseudonocardia humida</name>
    <dbReference type="NCBI Taxonomy" id="2800819"/>
    <lineage>
        <taxon>Bacteria</taxon>
        <taxon>Bacillati</taxon>
        <taxon>Actinomycetota</taxon>
        <taxon>Actinomycetes</taxon>
        <taxon>Pseudonocardiales</taxon>
        <taxon>Pseudonocardiaceae</taxon>
        <taxon>Pseudonocardia</taxon>
    </lineage>
</organism>
<evidence type="ECO:0000313" key="3">
    <source>
        <dbReference type="EMBL" id="MCO1660637.1"/>
    </source>
</evidence>
<dbReference type="EMBL" id="JAGSOV010000087">
    <property type="protein sequence ID" value="MCO1660637.1"/>
    <property type="molecule type" value="Genomic_DNA"/>
</dbReference>
<comment type="caution">
    <text evidence="3">The sequence shown here is derived from an EMBL/GenBank/DDBJ whole genome shotgun (WGS) entry which is preliminary data.</text>
</comment>
<feature type="transmembrane region" description="Helical" evidence="2">
    <location>
        <begin position="162"/>
        <end position="182"/>
    </location>
</feature>
<accession>A0ABT1AC73</accession>
<keyword evidence="2" id="KW-1133">Transmembrane helix</keyword>
<dbReference type="Proteomes" id="UP001165283">
    <property type="component" value="Unassembled WGS sequence"/>
</dbReference>
<dbReference type="RefSeq" id="WP_252446179.1">
    <property type="nucleotide sequence ID" value="NZ_JAGSOV010000087.1"/>
</dbReference>
<feature type="transmembrane region" description="Helical" evidence="2">
    <location>
        <begin position="194"/>
        <end position="220"/>
    </location>
</feature>
<evidence type="ECO:0000256" key="1">
    <source>
        <dbReference type="SAM" id="MobiDB-lite"/>
    </source>
</evidence>
<feature type="transmembrane region" description="Helical" evidence="2">
    <location>
        <begin position="294"/>
        <end position="315"/>
    </location>
</feature>
<feature type="transmembrane region" description="Helical" evidence="2">
    <location>
        <begin position="256"/>
        <end position="274"/>
    </location>
</feature>
<feature type="region of interest" description="Disordered" evidence="1">
    <location>
        <begin position="1"/>
        <end position="24"/>
    </location>
</feature>
<keyword evidence="4" id="KW-1185">Reference proteome</keyword>
<protein>
    <submittedName>
        <fullName evidence="3">Uncharacterized protein</fullName>
    </submittedName>
</protein>
<evidence type="ECO:0000313" key="4">
    <source>
        <dbReference type="Proteomes" id="UP001165283"/>
    </source>
</evidence>
<feature type="compositionally biased region" description="Low complexity" evidence="1">
    <location>
        <begin position="14"/>
        <end position="24"/>
    </location>
</feature>
<sequence>MDGAGAGVRRAGRPGHPAGRGRPPLSRARLLLQLVGLFLLVGAGSAVAHGDVEGPPAASLPVLLGVEPAIGGLAVTVVEGGPRLRLDNGTDRTVEVLPPPDWGRAQEPLVQPGESAAWTDPRLAEPPAGAATSWEVPLLVGGEAVVVRGDRVWPPNPAPAPWWALTAAAALGTFCLGGTAALRRRDGEPGARTAELGVAAVAVVVVAAHVVHVLGAALVLSVPISAGAVLGAAGIGVVCWALGLTGAALVLARRPLGLAVCAAAGALAALLTAFDATGFHRAVLAFGWSFDLDRATTVVAFGGGLGLLVTGWAVLSHPREAAGQAEPADQPSS</sequence>
<proteinExistence type="predicted"/>